<comment type="subunit">
    <text evidence="2 4">Homodimer.</text>
</comment>
<keyword evidence="5" id="KW-0472">Membrane</keyword>
<keyword evidence="5" id="KW-0812">Transmembrane</keyword>
<dbReference type="EMBL" id="EQ973778">
    <property type="protein sequence ID" value="EEF49608.1"/>
    <property type="molecule type" value="Genomic_DNA"/>
</dbReference>
<protein>
    <recommendedName>
        <fullName evidence="4">Dirigent protein</fullName>
    </recommendedName>
</protein>
<dbReference type="GO" id="GO:0048046">
    <property type="term" value="C:apoplast"/>
    <property type="evidence" value="ECO:0007669"/>
    <property type="project" value="UniProtKB-SubCell"/>
</dbReference>
<accession>B9RGF3</accession>
<dbReference type="STRING" id="3988.B9RGF3"/>
<dbReference type="Proteomes" id="UP000008311">
    <property type="component" value="Unassembled WGS sequence"/>
</dbReference>
<comment type="function">
    <text evidence="4">Dirigent proteins impart stereoselectivity on the phenoxy radical-coupling reaction, yielding optically active lignans from two molecules of coniferyl alcohol in the biosynthesis of lignans, flavonolignans, and alkaloids and thus plays a central role in plant secondary metabolism.</text>
</comment>
<dbReference type="AlphaFoldDB" id="B9RGF3"/>
<dbReference type="OrthoDB" id="1864232at2759"/>
<name>B9RGF3_RICCO</name>
<evidence type="ECO:0000313" key="6">
    <source>
        <dbReference type="EMBL" id="EEF49608.1"/>
    </source>
</evidence>
<evidence type="ECO:0000256" key="4">
    <source>
        <dbReference type="RuleBase" id="RU363099"/>
    </source>
</evidence>
<proteinExistence type="inferred from homology"/>
<dbReference type="PANTHER" id="PTHR21495">
    <property type="entry name" value="NUCLEOPORIN-RELATED"/>
    <property type="match status" value="1"/>
</dbReference>
<keyword evidence="4" id="KW-0052">Apoplast</keyword>
<dbReference type="GO" id="GO:0009699">
    <property type="term" value="P:phenylpropanoid biosynthetic process"/>
    <property type="evidence" value="ECO:0007669"/>
    <property type="project" value="UniProtKB-ARBA"/>
</dbReference>
<evidence type="ECO:0000256" key="2">
    <source>
        <dbReference type="ARBA" id="ARBA00011738"/>
    </source>
</evidence>
<feature type="transmembrane region" description="Helical" evidence="5">
    <location>
        <begin position="6"/>
        <end position="29"/>
    </location>
</feature>
<dbReference type="InterPro" id="IPR004265">
    <property type="entry name" value="Dirigent"/>
</dbReference>
<dbReference type="eggNOG" id="ENOG502RZHY">
    <property type="taxonomic scope" value="Eukaryota"/>
</dbReference>
<comment type="subcellular location">
    <subcellularLocation>
        <location evidence="4">Secreted</location>
        <location evidence="4">Extracellular space</location>
        <location evidence="4">Apoplast</location>
    </subcellularLocation>
</comment>
<dbReference type="InParanoid" id="B9RGF3"/>
<keyword evidence="7" id="KW-1185">Reference proteome</keyword>
<dbReference type="Gene3D" id="2.40.480.10">
    <property type="entry name" value="Allene oxide cyclase-like"/>
    <property type="match status" value="1"/>
</dbReference>
<comment type="similarity">
    <text evidence="1 4">Belongs to the plant dirigent protein family.</text>
</comment>
<gene>
    <name evidence="6" type="ORF">RCOM_1453660</name>
</gene>
<evidence type="ECO:0000256" key="3">
    <source>
        <dbReference type="ARBA" id="ARBA00022525"/>
    </source>
</evidence>
<sequence length="186" mass="20609">MAALAIYTLFTLYFILFPSIFTLSHGVFYEELAEGIAIKREEKTTHLHFYFHDIVAGKNATAIRIAGPPDSSLTNFGNTMMIDDPLTEGPELTSKLIGRAQGMYAMAAQNDFLLLMVLNYAFTEGEYNGSSISILGRNHVLDDMREMPIVGGSGAFKLAHGYALAHTIHMDIEAATVEYDVYVTHY</sequence>
<dbReference type="InterPro" id="IPR044859">
    <property type="entry name" value="Allene_oxi_cyc_Dirigent"/>
</dbReference>
<evidence type="ECO:0000256" key="1">
    <source>
        <dbReference type="ARBA" id="ARBA00010746"/>
    </source>
</evidence>
<evidence type="ECO:0000256" key="5">
    <source>
        <dbReference type="SAM" id="Phobius"/>
    </source>
</evidence>
<keyword evidence="3 4" id="KW-0964">Secreted</keyword>
<dbReference type="Pfam" id="PF03018">
    <property type="entry name" value="Dirigent"/>
    <property type="match status" value="1"/>
</dbReference>
<reference evidence="7" key="1">
    <citation type="journal article" date="2010" name="Nat. Biotechnol.">
        <title>Draft genome sequence of the oilseed species Ricinus communis.</title>
        <authorList>
            <person name="Chan A.P."/>
            <person name="Crabtree J."/>
            <person name="Zhao Q."/>
            <person name="Lorenzi H."/>
            <person name="Orvis J."/>
            <person name="Puiu D."/>
            <person name="Melake-Berhan A."/>
            <person name="Jones K.M."/>
            <person name="Redman J."/>
            <person name="Chen G."/>
            <person name="Cahoon E.B."/>
            <person name="Gedil M."/>
            <person name="Stanke M."/>
            <person name="Haas B.J."/>
            <person name="Wortman J.R."/>
            <person name="Fraser-Liggett C.M."/>
            <person name="Ravel J."/>
            <person name="Rabinowicz P.D."/>
        </authorList>
    </citation>
    <scope>NUCLEOTIDE SEQUENCE [LARGE SCALE GENOMIC DNA]</scope>
    <source>
        <strain evidence="7">cv. Hale</strain>
    </source>
</reference>
<organism evidence="6 7">
    <name type="scientific">Ricinus communis</name>
    <name type="common">Castor bean</name>
    <dbReference type="NCBI Taxonomy" id="3988"/>
    <lineage>
        <taxon>Eukaryota</taxon>
        <taxon>Viridiplantae</taxon>
        <taxon>Streptophyta</taxon>
        <taxon>Embryophyta</taxon>
        <taxon>Tracheophyta</taxon>
        <taxon>Spermatophyta</taxon>
        <taxon>Magnoliopsida</taxon>
        <taxon>eudicotyledons</taxon>
        <taxon>Gunneridae</taxon>
        <taxon>Pentapetalae</taxon>
        <taxon>rosids</taxon>
        <taxon>fabids</taxon>
        <taxon>Malpighiales</taxon>
        <taxon>Euphorbiaceae</taxon>
        <taxon>Acalyphoideae</taxon>
        <taxon>Acalypheae</taxon>
        <taxon>Ricinus</taxon>
    </lineage>
</organism>
<keyword evidence="5" id="KW-1133">Transmembrane helix</keyword>
<dbReference type="KEGG" id="rcu:8278005"/>
<evidence type="ECO:0000313" key="7">
    <source>
        <dbReference type="Proteomes" id="UP000008311"/>
    </source>
</evidence>